<feature type="compositionally biased region" description="Polar residues" evidence="1">
    <location>
        <begin position="98"/>
        <end position="121"/>
    </location>
</feature>
<protein>
    <submittedName>
        <fullName evidence="2">Uncharacterized protein</fullName>
    </submittedName>
</protein>
<feature type="compositionally biased region" description="Acidic residues" evidence="1">
    <location>
        <begin position="128"/>
        <end position="143"/>
    </location>
</feature>
<sequence>MEQKEQVFFTIKRTIDTQEGRLLSYLQTEPFDLGTLPEIVMLTLKQHWSPFAMSADGVDGEPLRQRAIWAIQQLEAQAALIRTVFIEPSVVKTETSRGETQAQAQQANGVESSLHQTQTEEVQALEHCDDDETDDDEADDDETDLEWIDIKPSLEMQQINKLFGIG</sequence>
<evidence type="ECO:0000313" key="3">
    <source>
        <dbReference type="Proteomes" id="UP000623440"/>
    </source>
</evidence>
<dbReference type="EMBL" id="JACJSI010000443">
    <property type="protein sequence ID" value="MBD2536369.1"/>
    <property type="molecule type" value="Genomic_DNA"/>
</dbReference>
<feature type="region of interest" description="Disordered" evidence="1">
    <location>
        <begin position="93"/>
        <end position="143"/>
    </location>
</feature>
<reference evidence="2 3" key="1">
    <citation type="journal article" date="2020" name="ISME J.">
        <title>Comparative genomics reveals insights into cyanobacterial evolution and habitat adaptation.</title>
        <authorList>
            <person name="Chen M.Y."/>
            <person name="Teng W.K."/>
            <person name="Zhao L."/>
            <person name="Hu C.X."/>
            <person name="Zhou Y.K."/>
            <person name="Han B.P."/>
            <person name="Song L.R."/>
            <person name="Shu W.S."/>
        </authorList>
    </citation>
    <scope>NUCLEOTIDE SEQUENCE [LARGE SCALE GENOMIC DNA]</scope>
    <source>
        <strain evidence="2 3">FACHB-838</strain>
    </source>
</reference>
<dbReference type="Proteomes" id="UP000623440">
    <property type="component" value="Unassembled WGS sequence"/>
</dbReference>
<comment type="caution">
    <text evidence="2">The sequence shown here is derived from an EMBL/GenBank/DDBJ whole genome shotgun (WGS) entry which is preliminary data.</text>
</comment>
<evidence type="ECO:0000313" key="2">
    <source>
        <dbReference type="EMBL" id="MBD2536369.1"/>
    </source>
</evidence>
<gene>
    <name evidence="2" type="ORF">H6G97_46645</name>
</gene>
<evidence type="ECO:0000256" key="1">
    <source>
        <dbReference type="SAM" id="MobiDB-lite"/>
    </source>
</evidence>
<keyword evidence="3" id="KW-1185">Reference proteome</keyword>
<proteinExistence type="predicted"/>
<accession>A0ABR8E6Z4</accession>
<name>A0ABR8E6Z4_9NOSO</name>
<dbReference type="RefSeq" id="WP_190947098.1">
    <property type="nucleotide sequence ID" value="NZ_JACJSI010000443.1"/>
</dbReference>
<organism evidence="2 3">
    <name type="scientific">Nostoc flagelliforme FACHB-838</name>
    <dbReference type="NCBI Taxonomy" id="2692904"/>
    <lineage>
        <taxon>Bacteria</taxon>
        <taxon>Bacillati</taxon>
        <taxon>Cyanobacteriota</taxon>
        <taxon>Cyanophyceae</taxon>
        <taxon>Nostocales</taxon>
        <taxon>Nostocaceae</taxon>
        <taxon>Nostoc</taxon>
    </lineage>
</organism>